<geneLocation type="plasmid" evidence="1">
    <name>p17-15-vir-like</name>
</geneLocation>
<organism evidence="1">
    <name type="scientific">Klebsiella pneumoniae</name>
    <dbReference type="NCBI Taxonomy" id="573"/>
    <lineage>
        <taxon>Bacteria</taxon>
        <taxon>Pseudomonadati</taxon>
        <taxon>Pseudomonadota</taxon>
        <taxon>Gammaproteobacteria</taxon>
        <taxon>Enterobacterales</taxon>
        <taxon>Enterobacteriaceae</taxon>
        <taxon>Klebsiella/Raoultella group</taxon>
        <taxon>Klebsiella</taxon>
        <taxon>Klebsiella pneumoniae complex</taxon>
    </lineage>
</organism>
<accession>A0A8B0STY6</accession>
<sequence length="41" mass="5089">MPEKIVKKRIDRAKEKVLEVYPSFRAFVTDCYRSRKNIYFY</sequence>
<keyword evidence="1" id="KW-0614">Plasmid</keyword>
<reference evidence="1" key="1">
    <citation type="submission" date="2020-01" db="EMBL/GenBank/DDBJ databases">
        <authorList>
            <person name="Qin S."/>
        </authorList>
    </citation>
    <scope>NUCLEOTIDE SEQUENCE</scope>
    <source>
        <strain evidence="1">CVir17-16-YZ6g</strain>
        <plasmid evidence="1">p17-15-vir-like</plasmid>
    </source>
</reference>
<dbReference type="AlphaFoldDB" id="A0A8B0STY6"/>
<dbReference type="EMBL" id="MN956836">
    <property type="protein sequence ID" value="QTX14461.1"/>
    <property type="molecule type" value="Genomic_DNA"/>
</dbReference>
<evidence type="ECO:0000313" key="1">
    <source>
        <dbReference type="EMBL" id="QTX14461.1"/>
    </source>
</evidence>
<protein>
    <submittedName>
        <fullName evidence="1">Uncharacterized protein</fullName>
    </submittedName>
</protein>
<proteinExistence type="predicted"/>
<name>A0A8B0STY6_KLEPN</name>